<reference evidence="1 2" key="1">
    <citation type="submission" date="2019-08" db="EMBL/GenBank/DDBJ databases">
        <title>Whole genome of Aphis craccivora.</title>
        <authorList>
            <person name="Voronova N.V."/>
            <person name="Shulinski R.S."/>
            <person name="Bandarenka Y.V."/>
            <person name="Zhorov D.G."/>
            <person name="Warner D."/>
        </authorList>
    </citation>
    <scope>NUCLEOTIDE SEQUENCE [LARGE SCALE GENOMIC DNA]</scope>
    <source>
        <strain evidence="1">180601</strain>
        <tissue evidence="1">Whole Body</tissue>
    </source>
</reference>
<organism evidence="1 2">
    <name type="scientific">Aphis craccivora</name>
    <name type="common">Cowpea aphid</name>
    <dbReference type="NCBI Taxonomy" id="307492"/>
    <lineage>
        <taxon>Eukaryota</taxon>
        <taxon>Metazoa</taxon>
        <taxon>Ecdysozoa</taxon>
        <taxon>Arthropoda</taxon>
        <taxon>Hexapoda</taxon>
        <taxon>Insecta</taxon>
        <taxon>Pterygota</taxon>
        <taxon>Neoptera</taxon>
        <taxon>Paraneoptera</taxon>
        <taxon>Hemiptera</taxon>
        <taxon>Sternorrhyncha</taxon>
        <taxon>Aphidomorpha</taxon>
        <taxon>Aphidoidea</taxon>
        <taxon>Aphididae</taxon>
        <taxon>Aphidini</taxon>
        <taxon>Aphis</taxon>
        <taxon>Aphis</taxon>
    </lineage>
</organism>
<keyword evidence="2" id="KW-1185">Reference proteome</keyword>
<proteinExistence type="predicted"/>
<dbReference type="Proteomes" id="UP000478052">
    <property type="component" value="Unassembled WGS sequence"/>
</dbReference>
<dbReference type="EMBL" id="VUJU01014832">
    <property type="protein sequence ID" value="KAF0699967.1"/>
    <property type="molecule type" value="Genomic_DNA"/>
</dbReference>
<evidence type="ECO:0000313" key="2">
    <source>
        <dbReference type="Proteomes" id="UP000478052"/>
    </source>
</evidence>
<evidence type="ECO:0000313" key="1">
    <source>
        <dbReference type="EMBL" id="KAF0699967.1"/>
    </source>
</evidence>
<protein>
    <submittedName>
        <fullName evidence="1">Uncharacterized protein</fullName>
    </submittedName>
</protein>
<name>A0A6G0VPI7_APHCR</name>
<sequence>MKTRGFLTHPSRPIFVYIKELESCFKKHADSINIFDNTIDEFSISFPSSIYKENSKHLYRKNLKCV</sequence>
<accession>A0A6G0VPI7</accession>
<dbReference type="AlphaFoldDB" id="A0A6G0VPI7"/>
<gene>
    <name evidence="1" type="ORF">FWK35_00038354</name>
</gene>
<comment type="caution">
    <text evidence="1">The sequence shown here is derived from an EMBL/GenBank/DDBJ whole genome shotgun (WGS) entry which is preliminary data.</text>
</comment>